<sequence length="415" mass="43956">MLGAALTVALLEVSSASVTYAVAVRADSRVRSNEAPTEDVPSVAGDTDIVPTLGLELRDGNTSVLLDYAPRISIREITVQPRTEIQHVGRLTTNWRPQRGLALRFSEELVLGSVNLLTTDPLPVAGGGDDPDGPLRPPEGGGPLQPLPEADTVYFLSSATTLGADTTWLGRRWRLGGSVGFNISGGLDGPAQEAVPLQYGPRFDVALAHTLNRRSVLTTSLSATHSQFSTGAGATVVTLAEAWGQRLSRRTFLEGGAGVAIVRAVEGTEETEPGAEPAPPPRAEMGLLPYLTFGLGHRVPSRAADFYGQLGMRLTPFVDRLTGRVYPRADLTATGTWTLSPRVRVSTNTGTAFAVGGASGDRIVSGGMSASWAFTRWVTMDVDTRSTWSRSPDLPTARLSWSASLGLSVRQTGIL</sequence>
<evidence type="ECO:0000313" key="3">
    <source>
        <dbReference type="Proteomes" id="UP000518300"/>
    </source>
</evidence>
<name>A0A848L4T4_9BACT</name>
<dbReference type="Proteomes" id="UP000518300">
    <property type="component" value="Unassembled WGS sequence"/>
</dbReference>
<proteinExistence type="predicted"/>
<keyword evidence="3" id="KW-1185">Reference proteome</keyword>
<evidence type="ECO:0000256" key="1">
    <source>
        <dbReference type="SAM" id="MobiDB-lite"/>
    </source>
</evidence>
<dbReference type="AlphaFoldDB" id="A0A848L4T4"/>
<reference evidence="2 3" key="1">
    <citation type="submission" date="2020-04" db="EMBL/GenBank/DDBJ databases">
        <title>Draft genome of Pyxidicoccus fallax type strain.</title>
        <authorList>
            <person name="Whitworth D.E."/>
        </authorList>
    </citation>
    <scope>NUCLEOTIDE SEQUENCE [LARGE SCALE GENOMIC DNA]</scope>
    <source>
        <strain evidence="2 3">DSM 14698</strain>
    </source>
</reference>
<dbReference type="RefSeq" id="WP_169343262.1">
    <property type="nucleotide sequence ID" value="NZ_JABBJJ010000011.1"/>
</dbReference>
<dbReference type="NCBIfam" id="NF041842">
    <property type="entry name" value="EpsX"/>
    <property type="match status" value="1"/>
</dbReference>
<evidence type="ECO:0000313" key="2">
    <source>
        <dbReference type="EMBL" id="NMO13980.1"/>
    </source>
</evidence>
<feature type="region of interest" description="Disordered" evidence="1">
    <location>
        <begin position="121"/>
        <end position="144"/>
    </location>
</feature>
<protein>
    <submittedName>
        <fullName evidence="2">Uncharacterized protein</fullName>
    </submittedName>
</protein>
<comment type="caution">
    <text evidence="2">The sequence shown here is derived from an EMBL/GenBank/DDBJ whole genome shotgun (WGS) entry which is preliminary data.</text>
</comment>
<dbReference type="EMBL" id="JABBJJ010000011">
    <property type="protein sequence ID" value="NMO13980.1"/>
    <property type="molecule type" value="Genomic_DNA"/>
</dbReference>
<gene>
    <name evidence="2" type="ORF">HG543_03785</name>
</gene>
<organism evidence="2 3">
    <name type="scientific">Pyxidicoccus fallax</name>
    <dbReference type="NCBI Taxonomy" id="394095"/>
    <lineage>
        <taxon>Bacteria</taxon>
        <taxon>Pseudomonadati</taxon>
        <taxon>Myxococcota</taxon>
        <taxon>Myxococcia</taxon>
        <taxon>Myxococcales</taxon>
        <taxon>Cystobacterineae</taxon>
        <taxon>Myxococcaceae</taxon>
        <taxon>Pyxidicoccus</taxon>
    </lineage>
</organism>
<accession>A0A848L4T4</accession>